<reference evidence="3" key="2">
    <citation type="journal article" date="2023" name="Microbiol Resour">
        <title>Decontamination and Annotation of the Draft Genome Sequence of the Oomycete Lagenidium giganteum ARSEF 373.</title>
        <authorList>
            <person name="Morgan W.R."/>
            <person name="Tartar A."/>
        </authorList>
    </citation>
    <scope>NUCLEOTIDE SEQUENCE</scope>
    <source>
        <strain evidence="3">ARSEF 373</strain>
    </source>
</reference>
<evidence type="ECO:0000313" key="3">
    <source>
        <dbReference type="EMBL" id="DBA00404.1"/>
    </source>
</evidence>
<dbReference type="Gene3D" id="3.20.20.300">
    <property type="entry name" value="Glycoside hydrolase, family 3, N-terminal domain"/>
    <property type="match status" value="1"/>
</dbReference>
<evidence type="ECO:0000256" key="1">
    <source>
        <dbReference type="ARBA" id="ARBA00022801"/>
    </source>
</evidence>
<dbReference type="Proteomes" id="UP001146120">
    <property type="component" value="Unassembled WGS sequence"/>
</dbReference>
<keyword evidence="1" id="KW-0378">Hydrolase</keyword>
<protein>
    <recommendedName>
        <fullName evidence="2">Glycoside hydrolase family 3 N-terminal domain-containing protein</fullName>
    </recommendedName>
</protein>
<dbReference type="InterPro" id="IPR001764">
    <property type="entry name" value="Glyco_hydro_3_N"/>
</dbReference>
<accession>A0AAV2Z4W3</accession>
<gene>
    <name evidence="3" type="ORF">N0F65_012935</name>
</gene>
<dbReference type="SUPFAM" id="SSF51445">
    <property type="entry name" value="(Trans)glycosidases"/>
    <property type="match status" value="1"/>
</dbReference>
<dbReference type="Pfam" id="PF00933">
    <property type="entry name" value="Glyco_hydro_3"/>
    <property type="match status" value="1"/>
</dbReference>
<evidence type="ECO:0000313" key="4">
    <source>
        <dbReference type="Proteomes" id="UP001146120"/>
    </source>
</evidence>
<sequence>MQSGKDGVTLSDFDLLNYCSWLRQGWRHVAMESYNSINGVPVVSSPKILRDFVRKDMGFEGDAVTDWAEINSLNDFHRVAKNKAEVTVKYTCKLAGKETVMLFITQPFCAISMLEVKRTSRRRWFNLTFEDWGVFNPDIGNGFHALRRTATSLWHSRLQGVRGLVSRWKQVRLALHLELEEAISVVARSYAVQHPEWSSILNGAASP</sequence>
<feature type="domain" description="Glycoside hydrolase family 3 N-terminal" evidence="2">
    <location>
        <begin position="10"/>
        <end position="87"/>
    </location>
</feature>
<dbReference type="GO" id="GO:0004553">
    <property type="term" value="F:hydrolase activity, hydrolyzing O-glycosyl compounds"/>
    <property type="evidence" value="ECO:0007669"/>
    <property type="project" value="InterPro"/>
</dbReference>
<name>A0AAV2Z4W3_9STRA</name>
<reference evidence="3" key="1">
    <citation type="submission" date="2022-11" db="EMBL/GenBank/DDBJ databases">
        <authorList>
            <person name="Morgan W.R."/>
            <person name="Tartar A."/>
        </authorList>
    </citation>
    <scope>NUCLEOTIDE SEQUENCE</scope>
    <source>
        <strain evidence="3">ARSEF 373</strain>
    </source>
</reference>
<dbReference type="InterPro" id="IPR017853">
    <property type="entry name" value="GH"/>
</dbReference>
<dbReference type="AlphaFoldDB" id="A0AAV2Z4W3"/>
<dbReference type="EMBL" id="DAKRPA010000064">
    <property type="protein sequence ID" value="DBA00404.1"/>
    <property type="molecule type" value="Genomic_DNA"/>
</dbReference>
<proteinExistence type="predicted"/>
<dbReference type="GO" id="GO:0005975">
    <property type="term" value="P:carbohydrate metabolic process"/>
    <property type="evidence" value="ECO:0007669"/>
    <property type="project" value="InterPro"/>
</dbReference>
<evidence type="ECO:0000259" key="2">
    <source>
        <dbReference type="Pfam" id="PF00933"/>
    </source>
</evidence>
<keyword evidence="4" id="KW-1185">Reference proteome</keyword>
<dbReference type="InterPro" id="IPR036962">
    <property type="entry name" value="Glyco_hydro_3_N_sf"/>
</dbReference>
<organism evidence="3 4">
    <name type="scientific">Lagenidium giganteum</name>
    <dbReference type="NCBI Taxonomy" id="4803"/>
    <lineage>
        <taxon>Eukaryota</taxon>
        <taxon>Sar</taxon>
        <taxon>Stramenopiles</taxon>
        <taxon>Oomycota</taxon>
        <taxon>Peronosporomycetes</taxon>
        <taxon>Pythiales</taxon>
        <taxon>Pythiaceae</taxon>
    </lineage>
</organism>
<comment type="caution">
    <text evidence="3">The sequence shown here is derived from an EMBL/GenBank/DDBJ whole genome shotgun (WGS) entry which is preliminary data.</text>
</comment>